<dbReference type="OrthoDB" id="9799337at2"/>
<reference evidence="3 4" key="1">
    <citation type="submission" date="2016-10" db="EMBL/GenBank/DDBJ databases">
        <authorList>
            <person name="de Groot N.N."/>
        </authorList>
    </citation>
    <scope>NUCLEOTIDE SEQUENCE [LARGE SCALE GENOMIC DNA]</scope>
    <source>
        <strain evidence="3 4">DSM 4180</strain>
    </source>
</reference>
<protein>
    <submittedName>
        <fullName evidence="3">Cysteine-rich small domain-containing protein</fullName>
    </submittedName>
</protein>
<feature type="region of interest" description="Disordered" evidence="1">
    <location>
        <begin position="101"/>
        <end position="131"/>
    </location>
</feature>
<name>A0A1I4RM54_ECTMO</name>
<gene>
    <name evidence="3" type="ORF">SAMN05421721_10893</name>
</gene>
<feature type="domain" description="Cysteine-rich small" evidence="2">
    <location>
        <begin position="13"/>
        <end position="73"/>
    </location>
</feature>
<dbReference type="Proteomes" id="UP000199556">
    <property type="component" value="Unassembled WGS sequence"/>
</dbReference>
<feature type="compositionally biased region" description="Basic and acidic residues" evidence="1">
    <location>
        <begin position="115"/>
        <end position="131"/>
    </location>
</feature>
<dbReference type="RefSeq" id="WP_090485445.1">
    <property type="nucleotide sequence ID" value="NZ_FOUO01000008.1"/>
</dbReference>
<proteinExistence type="predicted"/>
<evidence type="ECO:0000313" key="3">
    <source>
        <dbReference type="EMBL" id="SFM53314.1"/>
    </source>
</evidence>
<evidence type="ECO:0000259" key="2">
    <source>
        <dbReference type="Pfam" id="PF04071"/>
    </source>
</evidence>
<organism evidence="3 4">
    <name type="scientific">Ectothiorhodospira mobilis</name>
    <dbReference type="NCBI Taxonomy" id="195064"/>
    <lineage>
        <taxon>Bacteria</taxon>
        <taxon>Pseudomonadati</taxon>
        <taxon>Pseudomonadota</taxon>
        <taxon>Gammaproteobacteria</taxon>
        <taxon>Chromatiales</taxon>
        <taxon>Ectothiorhodospiraceae</taxon>
        <taxon>Ectothiorhodospira</taxon>
    </lineage>
</organism>
<sequence>MEPKDQARNEAYKGFTNHDCPFMPCHEGVTREFNCLFCYCPLIAYECPGPYRVFVDRHGMRRKDCSACNLPHNGYRQSWGFIQKWLERPVLWDGHEQTRYDARLPEEADPPAMDPDGRGEPHDERDGAAKD</sequence>
<evidence type="ECO:0000313" key="4">
    <source>
        <dbReference type="Proteomes" id="UP000199556"/>
    </source>
</evidence>
<evidence type="ECO:0000256" key="1">
    <source>
        <dbReference type="SAM" id="MobiDB-lite"/>
    </source>
</evidence>
<dbReference type="Pfam" id="PF04071">
    <property type="entry name" value="zf-like"/>
    <property type="match status" value="1"/>
</dbReference>
<dbReference type="EMBL" id="FOUO01000008">
    <property type="protein sequence ID" value="SFM53314.1"/>
    <property type="molecule type" value="Genomic_DNA"/>
</dbReference>
<accession>A0A1I4RM54</accession>
<dbReference type="STRING" id="195064.SAMN05421721_10893"/>
<dbReference type="InterPro" id="IPR007212">
    <property type="entry name" value="Zf-like"/>
</dbReference>
<keyword evidence="4" id="KW-1185">Reference proteome</keyword>
<dbReference type="AlphaFoldDB" id="A0A1I4RM54"/>